<sequence>MKAELGWECLSDRRHKQRLKFLYLIYYNKTGINRDIYLHKPHYTSQRCDHSCKILEYPAKTNMYANSFFPRTIKQWNRLTEKQVHSGNEEVFYSML</sequence>
<accession>A0A131YTD7</accession>
<protein>
    <submittedName>
        <fullName evidence="1">Endonuclease/reverse transcript</fullName>
    </submittedName>
</protein>
<dbReference type="EMBL" id="GEDV01006807">
    <property type="protein sequence ID" value="JAP81750.1"/>
    <property type="molecule type" value="Transcribed_RNA"/>
</dbReference>
<keyword evidence="1" id="KW-0255">Endonuclease</keyword>
<organism evidence="1">
    <name type="scientific">Rhipicephalus appendiculatus</name>
    <name type="common">Brown ear tick</name>
    <dbReference type="NCBI Taxonomy" id="34631"/>
    <lineage>
        <taxon>Eukaryota</taxon>
        <taxon>Metazoa</taxon>
        <taxon>Ecdysozoa</taxon>
        <taxon>Arthropoda</taxon>
        <taxon>Chelicerata</taxon>
        <taxon>Arachnida</taxon>
        <taxon>Acari</taxon>
        <taxon>Parasitiformes</taxon>
        <taxon>Ixodida</taxon>
        <taxon>Ixodoidea</taxon>
        <taxon>Ixodidae</taxon>
        <taxon>Rhipicephalinae</taxon>
        <taxon>Rhipicephalus</taxon>
        <taxon>Rhipicephalus</taxon>
    </lineage>
</organism>
<dbReference type="AlphaFoldDB" id="A0A131YTD7"/>
<keyword evidence="1" id="KW-0378">Hydrolase</keyword>
<evidence type="ECO:0000313" key="1">
    <source>
        <dbReference type="EMBL" id="JAP81750.1"/>
    </source>
</evidence>
<keyword evidence="1" id="KW-0540">Nuclease</keyword>
<proteinExistence type="predicted"/>
<dbReference type="GO" id="GO:0004519">
    <property type="term" value="F:endonuclease activity"/>
    <property type="evidence" value="ECO:0007669"/>
    <property type="project" value="UniProtKB-KW"/>
</dbReference>
<reference evidence="1" key="1">
    <citation type="journal article" date="2016" name="Ticks Tick Borne Dis.">
        <title>De novo assembly and annotation of the salivary gland transcriptome of Rhipicephalus appendiculatus male and female ticks during blood feeding.</title>
        <authorList>
            <person name="de Castro M.H."/>
            <person name="de Klerk D."/>
            <person name="Pienaar R."/>
            <person name="Latif A.A."/>
            <person name="Rees D.J."/>
            <person name="Mans B.J."/>
        </authorList>
    </citation>
    <scope>NUCLEOTIDE SEQUENCE</scope>
    <source>
        <tissue evidence="1">Salivary glands</tissue>
    </source>
</reference>
<name>A0A131YTD7_RHIAP</name>